<accession>A0ABD3ADK6</accession>
<dbReference type="InterPro" id="IPR040256">
    <property type="entry name" value="At4g02000-like"/>
</dbReference>
<dbReference type="Proteomes" id="UP001630127">
    <property type="component" value="Unassembled WGS sequence"/>
</dbReference>
<dbReference type="PANTHER" id="PTHR31286">
    <property type="entry name" value="GLYCINE-RICH CELL WALL STRUCTURAL PROTEIN 1.8-LIKE"/>
    <property type="match status" value="1"/>
</dbReference>
<name>A0ABD3ADK6_9GENT</name>
<evidence type="ECO:0000313" key="2">
    <source>
        <dbReference type="Proteomes" id="UP001630127"/>
    </source>
</evidence>
<dbReference type="AlphaFoldDB" id="A0ABD3ADK6"/>
<dbReference type="EMBL" id="JBJUIK010000004">
    <property type="protein sequence ID" value="KAL3529279.1"/>
    <property type="molecule type" value="Genomic_DNA"/>
</dbReference>
<dbReference type="PANTHER" id="PTHR31286:SF180">
    <property type="entry name" value="OS10G0362600 PROTEIN"/>
    <property type="match status" value="1"/>
</dbReference>
<proteinExistence type="predicted"/>
<keyword evidence="2" id="KW-1185">Reference proteome</keyword>
<comment type="caution">
    <text evidence="1">The sequence shown here is derived from an EMBL/GenBank/DDBJ whole genome shotgun (WGS) entry which is preliminary data.</text>
</comment>
<reference evidence="1 2" key="1">
    <citation type="submission" date="2024-11" db="EMBL/GenBank/DDBJ databases">
        <title>A near-complete genome assembly of Cinchona calisaya.</title>
        <authorList>
            <person name="Lian D.C."/>
            <person name="Zhao X.W."/>
            <person name="Wei L."/>
        </authorList>
    </citation>
    <scope>NUCLEOTIDE SEQUENCE [LARGE SCALE GENOMIC DNA]</scope>
    <source>
        <tissue evidence="1">Nenye</tissue>
    </source>
</reference>
<evidence type="ECO:0000313" key="1">
    <source>
        <dbReference type="EMBL" id="KAL3529279.1"/>
    </source>
</evidence>
<gene>
    <name evidence="1" type="ORF">ACH5RR_008601</name>
</gene>
<protein>
    <submittedName>
        <fullName evidence="1">Uncharacterized protein</fullName>
    </submittedName>
</protein>
<sequence>MHNAEQPVECKEIVSYIGDPLYTNSQTATQVQISYARICIKMDVNSDFPKSIPLCNKREGEKVIQEVVYEWPPPKCNGYQNFFFFFFFFCNLENCLKKPKKQANWVPEVTKQVANLDGKTRIWEHETDVEPV</sequence>
<organism evidence="1 2">
    <name type="scientific">Cinchona calisaya</name>
    <dbReference type="NCBI Taxonomy" id="153742"/>
    <lineage>
        <taxon>Eukaryota</taxon>
        <taxon>Viridiplantae</taxon>
        <taxon>Streptophyta</taxon>
        <taxon>Embryophyta</taxon>
        <taxon>Tracheophyta</taxon>
        <taxon>Spermatophyta</taxon>
        <taxon>Magnoliopsida</taxon>
        <taxon>eudicotyledons</taxon>
        <taxon>Gunneridae</taxon>
        <taxon>Pentapetalae</taxon>
        <taxon>asterids</taxon>
        <taxon>lamiids</taxon>
        <taxon>Gentianales</taxon>
        <taxon>Rubiaceae</taxon>
        <taxon>Cinchonoideae</taxon>
        <taxon>Cinchoneae</taxon>
        <taxon>Cinchona</taxon>
    </lineage>
</organism>